<dbReference type="Gene3D" id="1.10.287.950">
    <property type="entry name" value="Methyl-accepting chemotaxis protein"/>
    <property type="match status" value="1"/>
</dbReference>
<dbReference type="InterPro" id="IPR003660">
    <property type="entry name" value="HAMP_dom"/>
</dbReference>
<dbReference type="GO" id="GO:0004888">
    <property type="term" value="F:transmembrane signaling receptor activity"/>
    <property type="evidence" value="ECO:0007669"/>
    <property type="project" value="InterPro"/>
</dbReference>
<dbReference type="GO" id="GO:0007165">
    <property type="term" value="P:signal transduction"/>
    <property type="evidence" value="ECO:0007669"/>
    <property type="project" value="UniProtKB-KW"/>
</dbReference>
<dbReference type="CDD" id="cd11386">
    <property type="entry name" value="MCP_signal"/>
    <property type="match status" value="1"/>
</dbReference>
<feature type="transmembrane region" description="Helical" evidence="7">
    <location>
        <begin position="327"/>
        <end position="347"/>
    </location>
</feature>
<dbReference type="InterPro" id="IPR004089">
    <property type="entry name" value="MCPsignal_dom"/>
</dbReference>
<dbReference type="PRINTS" id="PR00260">
    <property type="entry name" value="CHEMTRNSDUCR"/>
</dbReference>
<dbReference type="InterPro" id="IPR004090">
    <property type="entry name" value="Chemotax_Me-accpt_rcpt"/>
</dbReference>
<keyword evidence="2 7" id="KW-0812">Transmembrane</keyword>
<proteinExistence type="inferred from homology"/>
<protein>
    <submittedName>
        <fullName evidence="10">Type IV pilus biogenesis protein PilJ</fullName>
    </submittedName>
</protein>
<evidence type="ECO:0000256" key="3">
    <source>
        <dbReference type="ARBA" id="ARBA00022989"/>
    </source>
</evidence>
<comment type="subcellular location">
    <subcellularLocation>
        <location evidence="1">Membrane</location>
        <topology evidence="1">Multi-pass membrane protein</topology>
    </subcellularLocation>
</comment>
<feature type="domain" description="Methyl-accepting transducer" evidence="8">
    <location>
        <begin position="421"/>
        <end position="657"/>
    </location>
</feature>
<dbReference type="GO" id="GO:0006935">
    <property type="term" value="P:chemotaxis"/>
    <property type="evidence" value="ECO:0007669"/>
    <property type="project" value="InterPro"/>
</dbReference>
<dbReference type="SMART" id="SM00283">
    <property type="entry name" value="MA"/>
    <property type="match status" value="1"/>
</dbReference>
<dbReference type="PANTHER" id="PTHR32089:SF119">
    <property type="entry name" value="METHYL-ACCEPTING CHEMOTAXIS PROTEIN CTPL"/>
    <property type="match status" value="1"/>
</dbReference>
<dbReference type="PROSITE" id="PS50885">
    <property type="entry name" value="HAMP"/>
    <property type="match status" value="1"/>
</dbReference>
<dbReference type="AlphaFoldDB" id="A0A3B0YUJ9"/>
<dbReference type="PANTHER" id="PTHR32089">
    <property type="entry name" value="METHYL-ACCEPTING CHEMOTAXIS PROTEIN MCPB"/>
    <property type="match status" value="1"/>
</dbReference>
<keyword evidence="3 7" id="KW-1133">Transmembrane helix</keyword>
<dbReference type="SUPFAM" id="SSF58104">
    <property type="entry name" value="Methyl-accepting chemotaxis protein (MCP) signaling domain"/>
    <property type="match status" value="1"/>
</dbReference>
<organism evidence="10">
    <name type="scientific">hydrothermal vent metagenome</name>
    <dbReference type="NCBI Taxonomy" id="652676"/>
    <lineage>
        <taxon>unclassified sequences</taxon>
        <taxon>metagenomes</taxon>
        <taxon>ecological metagenomes</taxon>
    </lineage>
</organism>
<feature type="domain" description="HAMP" evidence="9">
    <location>
        <begin position="365"/>
        <end position="416"/>
    </location>
</feature>
<name>A0A3B0YUJ9_9ZZZZ</name>
<keyword evidence="5" id="KW-0807">Transducer</keyword>
<evidence type="ECO:0000259" key="8">
    <source>
        <dbReference type="PROSITE" id="PS50111"/>
    </source>
</evidence>
<gene>
    <name evidence="10" type="ORF">MNBD_GAMMA12-2308</name>
</gene>
<dbReference type="Pfam" id="PF00015">
    <property type="entry name" value="MCPsignal"/>
    <property type="match status" value="1"/>
</dbReference>
<dbReference type="PROSITE" id="PS50111">
    <property type="entry name" value="CHEMOTAXIS_TRANSDUC_2"/>
    <property type="match status" value="1"/>
</dbReference>
<evidence type="ECO:0000256" key="2">
    <source>
        <dbReference type="ARBA" id="ARBA00022692"/>
    </source>
</evidence>
<evidence type="ECO:0000256" key="6">
    <source>
        <dbReference type="ARBA" id="ARBA00029447"/>
    </source>
</evidence>
<accession>A0A3B0YUJ9</accession>
<dbReference type="FunFam" id="1.10.287.950:FF:000001">
    <property type="entry name" value="Methyl-accepting chemotaxis sensory transducer"/>
    <property type="match status" value="1"/>
</dbReference>
<evidence type="ECO:0000313" key="10">
    <source>
        <dbReference type="EMBL" id="VAW79583.1"/>
    </source>
</evidence>
<reference evidence="10" key="1">
    <citation type="submission" date="2018-06" db="EMBL/GenBank/DDBJ databases">
        <authorList>
            <person name="Zhirakovskaya E."/>
        </authorList>
    </citation>
    <scope>NUCLEOTIDE SEQUENCE</scope>
</reference>
<evidence type="ECO:0000256" key="1">
    <source>
        <dbReference type="ARBA" id="ARBA00004141"/>
    </source>
</evidence>
<evidence type="ECO:0000256" key="7">
    <source>
        <dbReference type="SAM" id="Phobius"/>
    </source>
</evidence>
<sequence length="697" mass="75627">MSRLSRGTGTKGAGGKKYFGLIMSMIVMIVIMGVLFSFVTIFTKHEQQFSSLSGNLRLLSQTIARYSLQAAEGKKLQGKKGKMESPFNLLKLDRNKFEASLNKLVEGDKETGLPAADKDENGKLKNESLIQIIALWKSFDKQINQVLKLEKAVTNAHISVAVVARLVPDMSADINEILENLVENRASGVQIHKASLQLMLLERIDANVNRLLVLDNHVKATDKQSAAGRFSRDAVIFQTTLNGMLNGDKNYNIQRIRDTETRNILIKLKIKFRKIGDSLTVLEQQFTDLGHVHKAANDITLRSNELYSFTTGLVKYYKSKTGRTDKLRFGAFGAGIIVVLLLLAFFLRQTGEAKGRTQTLEAESGQQQEAILRLLDEIQGLSEGDLRSQAVVTADFTGAIADAFNSAIEELRKLVATINETSVQVSSAAQETQATAMHLAQASDHQAQQITTVSQAINQMAGSIEEVADNATESTSVAQNSVKIANAGVATVRRNIQGMDSIREQIQETSKRIKRLGESSQEIGDIIELINDIADQTNILSLNAAIQAAMAGEAGRGFAVVADEVQRLAERSSNATKQIEALVKTIQTDTNEAVISMEQSTAGVVKGAKMAEDAGEALAEIENVSNRLAELINSISENAAQQSRVAGSVSETMNVIQEITTQTSAGTNETAASIGNLADLANDLRKSVSGFKLPDDM</sequence>
<feature type="transmembrane region" description="Helical" evidence="7">
    <location>
        <begin position="20"/>
        <end position="42"/>
    </location>
</feature>
<comment type="similarity">
    <text evidence="6">Belongs to the methyl-accepting chemotaxis (MCP) protein family.</text>
</comment>
<dbReference type="EMBL" id="UOFL01000176">
    <property type="protein sequence ID" value="VAW79583.1"/>
    <property type="molecule type" value="Genomic_DNA"/>
</dbReference>
<evidence type="ECO:0000256" key="4">
    <source>
        <dbReference type="ARBA" id="ARBA00023136"/>
    </source>
</evidence>
<evidence type="ECO:0000259" key="9">
    <source>
        <dbReference type="PROSITE" id="PS50885"/>
    </source>
</evidence>
<dbReference type="GO" id="GO:0016020">
    <property type="term" value="C:membrane"/>
    <property type="evidence" value="ECO:0007669"/>
    <property type="project" value="UniProtKB-SubCell"/>
</dbReference>
<evidence type="ECO:0000256" key="5">
    <source>
        <dbReference type="ARBA" id="ARBA00023224"/>
    </source>
</evidence>
<keyword evidence="4 7" id="KW-0472">Membrane</keyword>